<evidence type="ECO:0000256" key="2">
    <source>
        <dbReference type="ARBA" id="ARBA00008814"/>
    </source>
</evidence>
<evidence type="ECO:0000256" key="4">
    <source>
        <dbReference type="ARBA" id="ARBA00022729"/>
    </source>
</evidence>
<dbReference type="PANTHER" id="PTHR30532">
    <property type="entry name" value="IRON III DICITRATE-BINDING PERIPLASMIC PROTEIN"/>
    <property type="match status" value="1"/>
</dbReference>
<gene>
    <name evidence="9" type="ORF">F130042H8_27290</name>
</gene>
<comment type="subcellular location">
    <subcellularLocation>
        <location evidence="1">Cell envelope</location>
    </subcellularLocation>
</comment>
<dbReference type="Gene3D" id="3.40.50.1980">
    <property type="entry name" value="Nitrogenase molybdenum iron protein domain"/>
    <property type="match status" value="2"/>
</dbReference>
<evidence type="ECO:0000256" key="5">
    <source>
        <dbReference type="SAM" id="Coils"/>
    </source>
</evidence>
<proteinExistence type="inferred from homology"/>
<keyword evidence="4 7" id="KW-0732">Signal</keyword>
<protein>
    <recommendedName>
        <fullName evidence="8">Fe/B12 periplasmic-binding domain-containing protein</fullName>
    </recommendedName>
</protein>
<dbReference type="Proteomes" id="UP001600894">
    <property type="component" value="Unassembled WGS sequence"/>
</dbReference>
<keyword evidence="3" id="KW-0813">Transport</keyword>
<dbReference type="Pfam" id="PF01497">
    <property type="entry name" value="Peripla_BP_2"/>
    <property type="match status" value="1"/>
</dbReference>
<evidence type="ECO:0000313" key="9">
    <source>
        <dbReference type="EMBL" id="GAA6269669.1"/>
    </source>
</evidence>
<sequence>MKMKKYVLRLVTGAAAAALLLSGCAAGEKSASEPSSASAGQTDAVTSATVKDSGTARAQIEAEAAALVHQNENGQIVLSHKYGETVMPEHPQRIVCIKLEDLALALGVDLTACQQLEGYYLEDQIQSLGIGSIAVDEESNTVNLEQVLSYEPDLILLRDSFEPSVYEELSKIAPVAAFDLKDTEVSLLAMGKALGMEQEALSRLEQYHQKLDDAKEALSAVSDNETAMLRVLKKEVRLYPASTNDMSRFLYQDLGLTPDPMAEEYDNKDSLAISMEMLPELTAEHIFLVAGYGTAGGSSDEEAKKRFEEMQQDPLWQEVPAVKKGNVYEVDSRLWLAHGILAVEQKVDDVLEHMTPESAQ</sequence>
<feature type="compositionally biased region" description="Low complexity" evidence="6">
    <location>
        <begin position="31"/>
        <end position="40"/>
    </location>
</feature>
<organism evidence="9 10">
    <name type="scientific">Enterocloster alcoholdehydrogenati</name>
    <dbReference type="NCBI Taxonomy" id="2547410"/>
    <lineage>
        <taxon>Bacteria</taxon>
        <taxon>Bacillati</taxon>
        <taxon>Bacillota</taxon>
        <taxon>Clostridia</taxon>
        <taxon>Lachnospirales</taxon>
        <taxon>Lachnospiraceae</taxon>
        <taxon>Enterocloster</taxon>
    </lineage>
</organism>
<feature type="coiled-coil region" evidence="5">
    <location>
        <begin position="197"/>
        <end position="224"/>
    </location>
</feature>
<evidence type="ECO:0000256" key="3">
    <source>
        <dbReference type="ARBA" id="ARBA00022448"/>
    </source>
</evidence>
<evidence type="ECO:0000313" key="10">
    <source>
        <dbReference type="Proteomes" id="UP001600894"/>
    </source>
</evidence>
<feature type="compositionally biased region" description="Polar residues" evidence="6">
    <location>
        <begin position="41"/>
        <end position="50"/>
    </location>
</feature>
<feature type="signal peptide" evidence="7">
    <location>
        <begin position="1"/>
        <end position="25"/>
    </location>
</feature>
<dbReference type="RefSeq" id="WP_176254565.1">
    <property type="nucleotide sequence ID" value="NZ_BAABXL010000001.1"/>
</dbReference>
<dbReference type="SUPFAM" id="SSF53807">
    <property type="entry name" value="Helical backbone' metal receptor"/>
    <property type="match status" value="1"/>
</dbReference>
<evidence type="ECO:0000256" key="1">
    <source>
        <dbReference type="ARBA" id="ARBA00004196"/>
    </source>
</evidence>
<evidence type="ECO:0000259" key="8">
    <source>
        <dbReference type="PROSITE" id="PS50983"/>
    </source>
</evidence>
<dbReference type="InterPro" id="IPR051313">
    <property type="entry name" value="Bact_iron-sidero_bind"/>
</dbReference>
<dbReference type="PANTHER" id="PTHR30532:SF1">
    <property type="entry name" value="IRON(3+)-HYDROXAMATE-BINDING PROTEIN FHUD"/>
    <property type="match status" value="1"/>
</dbReference>
<evidence type="ECO:0000256" key="6">
    <source>
        <dbReference type="SAM" id="MobiDB-lite"/>
    </source>
</evidence>
<comment type="similarity">
    <text evidence="2">Belongs to the bacterial solute-binding protein 8 family.</text>
</comment>
<dbReference type="PROSITE" id="PS51257">
    <property type="entry name" value="PROKAR_LIPOPROTEIN"/>
    <property type="match status" value="1"/>
</dbReference>
<keyword evidence="5" id="KW-0175">Coiled coil</keyword>
<dbReference type="InterPro" id="IPR002491">
    <property type="entry name" value="ABC_transptr_periplasmic_BD"/>
</dbReference>
<name>A0ABQ0B058_9FIRM</name>
<feature type="domain" description="Fe/B12 periplasmic-binding" evidence="8">
    <location>
        <begin position="93"/>
        <end position="358"/>
    </location>
</feature>
<dbReference type="PROSITE" id="PS50983">
    <property type="entry name" value="FE_B12_PBP"/>
    <property type="match status" value="1"/>
</dbReference>
<comment type="caution">
    <text evidence="9">The sequence shown here is derived from an EMBL/GenBank/DDBJ whole genome shotgun (WGS) entry which is preliminary data.</text>
</comment>
<reference evidence="9 10" key="1">
    <citation type="submission" date="2024-04" db="EMBL/GenBank/DDBJ databases">
        <title>Defined microbial consortia suppress multidrug-resistant proinflammatory Enterobacteriaceae via ecological control.</title>
        <authorList>
            <person name="Furuichi M."/>
            <person name="Kawaguchi T."/>
            <person name="Pust M."/>
            <person name="Yasuma K."/>
            <person name="Plichta D."/>
            <person name="Hasegawa N."/>
            <person name="Ohya T."/>
            <person name="Bhattarai S."/>
            <person name="Sasajima S."/>
            <person name="Aoto Y."/>
            <person name="Tuganbaev T."/>
            <person name="Yaginuma M."/>
            <person name="Ueda M."/>
            <person name="Okahashi N."/>
            <person name="Amafuji K."/>
            <person name="Kiridooshi Y."/>
            <person name="Sugita K."/>
            <person name="Strazar M."/>
            <person name="Skelly A."/>
            <person name="Suda W."/>
            <person name="Hattori M."/>
            <person name="Nakamoto N."/>
            <person name="Caballero S."/>
            <person name="Norman J."/>
            <person name="Olle B."/>
            <person name="Tanoue T."/>
            <person name="Arita M."/>
            <person name="Bucci V."/>
            <person name="Atarashi K."/>
            <person name="Xavier R."/>
            <person name="Honda K."/>
        </authorList>
    </citation>
    <scope>NUCLEOTIDE SEQUENCE [LARGE SCALE GENOMIC DNA]</scope>
    <source>
        <strain evidence="10">f13</strain>
    </source>
</reference>
<keyword evidence="10" id="KW-1185">Reference proteome</keyword>
<accession>A0ABQ0B058</accession>
<dbReference type="EMBL" id="BAABXL010000001">
    <property type="protein sequence ID" value="GAA6269669.1"/>
    <property type="molecule type" value="Genomic_DNA"/>
</dbReference>
<feature type="region of interest" description="Disordered" evidence="6">
    <location>
        <begin position="31"/>
        <end position="50"/>
    </location>
</feature>
<evidence type="ECO:0000256" key="7">
    <source>
        <dbReference type="SAM" id="SignalP"/>
    </source>
</evidence>
<feature type="chain" id="PRO_5047241730" description="Fe/B12 periplasmic-binding domain-containing protein" evidence="7">
    <location>
        <begin position="26"/>
        <end position="360"/>
    </location>
</feature>